<dbReference type="AlphaFoldDB" id="A0A1A9UV62"/>
<evidence type="ECO:0000256" key="1">
    <source>
        <dbReference type="SAM" id="MobiDB-lite"/>
    </source>
</evidence>
<evidence type="ECO:0000313" key="2">
    <source>
        <dbReference type="EnsemblMetazoa" id="GAUT016694-PA"/>
    </source>
</evidence>
<dbReference type="EnsemblMetazoa" id="GAUT016694-RA">
    <property type="protein sequence ID" value="GAUT016694-PA"/>
    <property type="gene ID" value="GAUT016694"/>
</dbReference>
<feature type="region of interest" description="Disordered" evidence="1">
    <location>
        <begin position="83"/>
        <end position="103"/>
    </location>
</feature>
<keyword evidence="3" id="KW-1185">Reference proteome</keyword>
<proteinExistence type="predicted"/>
<organism evidence="2 3">
    <name type="scientific">Glossina austeni</name>
    <name type="common">Savannah tsetse fly</name>
    <dbReference type="NCBI Taxonomy" id="7395"/>
    <lineage>
        <taxon>Eukaryota</taxon>
        <taxon>Metazoa</taxon>
        <taxon>Ecdysozoa</taxon>
        <taxon>Arthropoda</taxon>
        <taxon>Hexapoda</taxon>
        <taxon>Insecta</taxon>
        <taxon>Pterygota</taxon>
        <taxon>Neoptera</taxon>
        <taxon>Endopterygota</taxon>
        <taxon>Diptera</taxon>
        <taxon>Brachycera</taxon>
        <taxon>Muscomorpha</taxon>
        <taxon>Hippoboscoidea</taxon>
        <taxon>Glossinidae</taxon>
        <taxon>Glossina</taxon>
    </lineage>
</organism>
<dbReference type="Proteomes" id="UP000078200">
    <property type="component" value="Unassembled WGS sequence"/>
</dbReference>
<dbReference type="VEuPathDB" id="VectorBase:GAUT016694"/>
<name>A0A1A9UV62_GLOAU</name>
<evidence type="ECO:0000313" key="3">
    <source>
        <dbReference type="Proteomes" id="UP000078200"/>
    </source>
</evidence>
<protein>
    <submittedName>
        <fullName evidence="2">Uncharacterized protein</fullName>
    </submittedName>
</protein>
<reference evidence="2" key="1">
    <citation type="submission" date="2020-05" db="UniProtKB">
        <authorList>
            <consortium name="EnsemblMetazoa"/>
        </authorList>
    </citation>
    <scope>IDENTIFICATION</scope>
    <source>
        <strain evidence="2">TTRI</strain>
    </source>
</reference>
<sequence>MTAKNAAAVKNTGIGERSKKAIQDLERILATQPKEGILELEKERKRSGAEKSEYILKCMKCMYKHMHLRTLIDNGGLNKTEFSGPKQRANILHNAGQNNRINK</sequence>
<accession>A0A1A9UV62</accession>